<dbReference type="HAMAP" id="MF_00700">
    <property type="entry name" value="DNA_primase_sml_arc"/>
    <property type="match status" value="1"/>
</dbReference>
<evidence type="ECO:0000256" key="8">
    <source>
        <dbReference type="ARBA" id="ARBA00022842"/>
    </source>
</evidence>
<keyword evidence="15" id="KW-1185">Reference proteome</keyword>
<dbReference type="GO" id="GO:0046872">
    <property type="term" value="F:metal ion binding"/>
    <property type="evidence" value="ECO:0007669"/>
    <property type="project" value="UniProtKB-KW"/>
</dbReference>
<comment type="subunit">
    <text evidence="11">Heterodimer of a small subunit (PriS) and a large subunit (PriL).</text>
</comment>
<keyword evidence="2 11" id="KW-0240">DNA-directed RNA polymerase</keyword>
<evidence type="ECO:0000256" key="13">
    <source>
        <dbReference type="RuleBase" id="RU004224"/>
    </source>
</evidence>
<evidence type="ECO:0000256" key="10">
    <source>
        <dbReference type="ARBA" id="ARBA00023211"/>
    </source>
</evidence>
<evidence type="ECO:0000313" key="15">
    <source>
        <dbReference type="Proteomes" id="UP000451471"/>
    </source>
</evidence>
<keyword evidence="7 11" id="KW-0479">Metal-binding</keyword>
<dbReference type="PANTHER" id="PTHR10536">
    <property type="entry name" value="DNA PRIMASE SMALL SUBUNIT"/>
    <property type="match status" value="1"/>
</dbReference>
<keyword evidence="5 11" id="KW-0548">Nucleotidyltransferase</keyword>
<dbReference type="InterPro" id="IPR023639">
    <property type="entry name" value="DNA_primase_ssu_PriS"/>
</dbReference>
<evidence type="ECO:0000256" key="12">
    <source>
        <dbReference type="RuleBase" id="RU003514"/>
    </source>
</evidence>
<evidence type="ECO:0000256" key="7">
    <source>
        <dbReference type="ARBA" id="ARBA00022723"/>
    </source>
</evidence>
<evidence type="ECO:0000256" key="1">
    <source>
        <dbReference type="ARBA" id="ARBA00009762"/>
    </source>
</evidence>
<dbReference type="InterPro" id="IPR002755">
    <property type="entry name" value="DNA_primase_S"/>
</dbReference>
<keyword evidence="3 11" id="KW-0639">Primosome</keyword>
<reference evidence="14 15" key="1">
    <citation type="submission" date="2019-12" db="EMBL/GenBank/DDBJ databases">
        <title>Halocatena pleomorpha gen. nov. sp. nov., an extremely halophilic archaeon of family Halobacteriaceae isolated from saltpan soil.</title>
        <authorList>
            <person name="Pal Y."/>
            <person name="Verma A."/>
            <person name="Krishnamurthi S."/>
            <person name="Kumar P."/>
        </authorList>
    </citation>
    <scope>NUCLEOTIDE SEQUENCE [LARGE SCALE GENOMIC DNA]</scope>
    <source>
        <strain evidence="14 15">JCM 16495</strain>
    </source>
</reference>
<keyword evidence="9 11" id="KW-0804">Transcription</keyword>
<evidence type="ECO:0000256" key="3">
    <source>
        <dbReference type="ARBA" id="ARBA00022515"/>
    </source>
</evidence>
<dbReference type="Proteomes" id="UP000451471">
    <property type="component" value="Unassembled WGS sequence"/>
</dbReference>
<accession>A0A6B0GR30</accession>
<dbReference type="InterPro" id="IPR014052">
    <property type="entry name" value="DNA_primase_ssu_euk/arc"/>
</dbReference>
<dbReference type="OrthoDB" id="31125at2157"/>
<comment type="function">
    <text evidence="11">Catalytic subunit of DNA primase, an RNA polymerase that catalyzes the synthesis of short RNA molecules used as primers for DNA polymerase during DNA replication. The small subunit contains the primase catalytic core and has DNA synthesis activity on its own. Binding to the large subunit stabilizes and modulates the activity, increasing the rate of DNA synthesis while decreasing the length of the DNA fragments, and conferring RNA synthesis capability. The DNA polymerase activity may enable DNA primase to also catalyze primer extension after primer synthesis. May also play a role in DNA repair.</text>
</comment>
<dbReference type="GO" id="GO:0000428">
    <property type="term" value="C:DNA-directed RNA polymerase complex"/>
    <property type="evidence" value="ECO:0007669"/>
    <property type="project" value="UniProtKB-KW"/>
</dbReference>
<protein>
    <recommendedName>
        <fullName evidence="11">DNA primase small subunit PriS</fullName>
        <ecNumber evidence="11">2.7.7.-</ecNumber>
    </recommendedName>
</protein>
<dbReference type="EC" id="2.7.7.-" evidence="11"/>
<dbReference type="NCBIfam" id="TIGR00335">
    <property type="entry name" value="primase_sml"/>
    <property type="match status" value="1"/>
</dbReference>
<feature type="active site" evidence="11">
    <location>
        <position position="296"/>
    </location>
</feature>
<feature type="active site" evidence="11">
    <location>
        <position position="98"/>
    </location>
</feature>
<feature type="active site" evidence="11">
    <location>
        <position position="100"/>
    </location>
</feature>
<keyword evidence="6 11" id="KW-0235">DNA replication</keyword>
<keyword evidence="8 11" id="KW-0460">Magnesium</keyword>
<dbReference type="GO" id="GO:0006269">
    <property type="term" value="P:DNA replication, synthesis of primer"/>
    <property type="evidence" value="ECO:0007669"/>
    <property type="project" value="UniProtKB-UniRule"/>
</dbReference>
<comment type="function">
    <text evidence="13">RNA polymerase that catalyzes the synthesis of short RNA molecules used as primers for DNA polymerase during DNA replication.</text>
</comment>
<dbReference type="GO" id="GO:1990077">
    <property type="term" value="C:primosome complex"/>
    <property type="evidence" value="ECO:0007669"/>
    <property type="project" value="UniProtKB-KW"/>
</dbReference>
<gene>
    <name evidence="11 14" type="primary">priS</name>
    <name evidence="14" type="ORF">GQS65_16450</name>
</gene>
<dbReference type="Gene3D" id="3.90.920.10">
    <property type="entry name" value="DNA primase, PRIM domain"/>
    <property type="match status" value="1"/>
</dbReference>
<sequence>MNQRTREYLRGRFGDHYRRVSVDSPPAADRREWGYIPFTSSEGTTMVRHKSAFDVGDLGTFLTRERPRHVYFSAGRYDDPGARSMNEKGWQESDLVFDLDADHLPGVDEQADSYASMLATCKDALGRLLDFLDDDFGFEDMTVVFSGGRGYHVHVRDESVRTLDREQRREVVDFVRGLELDDVTRLTTTESVAGMGLKNPVEKRTLRTDGGWGRRVHRRLLAVADEVRELDEDAGTKRLREFEGIGEKGAQTLYNAMANNYDQYRTGNLEAAGQYTRTLAQLLLDDALTEEGAPIDEPVTTDINRLIRLPGSLHGGSGLAVTRIERDELAQFDPLVDAVPETFTDHEIRIESPTDRTVDLLGETHNIPEGICTVRECVGVHLMARGDAEKASE</sequence>
<dbReference type="AlphaFoldDB" id="A0A6B0GR30"/>
<dbReference type="NCBIfam" id="NF001639">
    <property type="entry name" value="PRK00419.1-1"/>
    <property type="match status" value="1"/>
</dbReference>
<comment type="caution">
    <text evidence="14">The sequence shown here is derived from an EMBL/GenBank/DDBJ whole genome shotgun (WGS) entry which is preliminary data.</text>
</comment>
<keyword evidence="4 11" id="KW-0808">Transferase</keyword>
<evidence type="ECO:0000256" key="4">
    <source>
        <dbReference type="ARBA" id="ARBA00022679"/>
    </source>
</evidence>
<dbReference type="CDD" id="cd04860">
    <property type="entry name" value="AE_Prim_S"/>
    <property type="match status" value="1"/>
</dbReference>
<comment type="cofactor">
    <cofactor evidence="11">
        <name>Mg(2+)</name>
        <dbReference type="ChEBI" id="CHEBI:18420"/>
    </cofactor>
    <cofactor evidence="11">
        <name>Mn(2+)</name>
        <dbReference type="ChEBI" id="CHEBI:29035"/>
    </cofactor>
</comment>
<evidence type="ECO:0000256" key="6">
    <source>
        <dbReference type="ARBA" id="ARBA00022705"/>
    </source>
</evidence>
<dbReference type="RefSeq" id="WP_158205722.1">
    <property type="nucleotide sequence ID" value="NZ_WSZK01000030.1"/>
</dbReference>
<comment type="similarity">
    <text evidence="1 11 12">Belongs to the eukaryotic-type primase small subunit family.</text>
</comment>
<evidence type="ECO:0000256" key="9">
    <source>
        <dbReference type="ARBA" id="ARBA00023163"/>
    </source>
</evidence>
<dbReference type="EMBL" id="WSZK01000030">
    <property type="protein sequence ID" value="MWG36059.1"/>
    <property type="molecule type" value="Genomic_DNA"/>
</dbReference>
<evidence type="ECO:0000256" key="11">
    <source>
        <dbReference type="HAMAP-Rule" id="MF_00700"/>
    </source>
</evidence>
<dbReference type="Pfam" id="PF01896">
    <property type="entry name" value="DNA_primase_S"/>
    <property type="match status" value="1"/>
</dbReference>
<evidence type="ECO:0000256" key="2">
    <source>
        <dbReference type="ARBA" id="ARBA00022478"/>
    </source>
</evidence>
<dbReference type="GO" id="GO:0003899">
    <property type="term" value="F:DNA-directed RNA polymerase activity"/>
    <property type="evidence" value="ECO:0007669"/>
    <property type="project" value="UniProtKB-UniRule"/>
</dbReference>
<proteinExistence type="inferred from homology"/>
<organism evidence="14 15">
    <name type="scientific">Halomarina oriensis</name>
    <dbReference type="NCBI Taxonomy" id="671145"/>
    <lineage>
        <taxon>Archaea</taxon>
        <taxon>Methanobacteriati</taxon>
        <taxon>Methanobacteriota</taxon>
        <taxon>Stenosarchaea group</taxon>
        <taxon>Halobacteria</taxon>
        <taxon>Halobacteriales</taxon>
        <taxon>Natronomonadaceae</taxon>
        <taxon>Halomarina</taxon>
    </lineage>
</organism>
<evidence type="ECO:0000313" key="14">
    <source>
        <dbReference type="EMBL" id="MWG36059.1"/>
    </source>
</evidence>
<dbReference type="SUPFAM" id="SSF56747">
    <property type="entry name" value="Prim-pol domain"/>
    <property type="match status" value="1"/>
</dbReference>
<evidence type="ECO:0000256" key="5">
    <source>
        <dbReference type="ARBA" id="ARBA00022695"/>
    </source>
</evidence>
<name>A0A6B0GR30_9EURY</name>
<keyword evidence="10 11" id="KW-0464">Manganese</keyword>